<reference evidence="5" key="2">
    <citation type="submission" date="2011-07" db="EMBL/GenBank/DDBJ databases">
        <authorList>
            <person name="Franz C."/>
        </authorList>
    </citation>
    <scope>NUCLEOTIDE SEQUENCE</scope>
    <source>
        <strain evidence="5">Fsh4-2</strain>
    </source>
</reference>
<dbReference type="Pfam" id="PF01418">
    <property type="entry name" value="HTH_6"/>
    <property type="match status" value="1"/>
</dbReference>
<organism evidence="5">
    <name type="scientific">Weissella thailandensis fsh4-2</name>
    <dbReference type="NCBI Taxonomy" id="1056112"/>
    <lineage>
        <taxon>Bacteria</taxon>
        <taxon>Bacillati</taxon>
        <taxon>Bacillota</taxon>
        <taxon>Bacilli</taxon>
        <taxon>Lactobacillales</taxon>
        <taxon>Lactobacillaceae</taxon>
        <taxon>Weissella</taxon>
    </lineage>
</organism>
<dbReference type="Pfam" id="PF01380">
    <property type="entry name" value="SIS"/>
    <property type="match status" value="1"/>
</dbReference>
<dbReference type="InterPro" id="IPR000281">
    <property type="entry name" value="HTH_RpiR"/>
</dbReference>
<reference evidence="5" key="1">
    <citation type="journal article" date="2011" name="J. Bacteriol.">
        <title>Genome Sequence of Weissella thailandensis fsh4-2.</title>
        <authorList>
            <person name="Benomar N."/>
            <person name="Abriouel H."/>
            <person name="Lee H."/>
            <person name="Cho G.S."/>
            <person name="Huch M."/>
            <person name="Pulido R.P."/>
            <person name="Holzapfel W.H."/>
            <person name="Galvez A."/>
            <person name="Franz C.M."/>
        </authorList>
    </citation>
    <scope>NUCLEOTIDE SEQUENCE</scope>
    <source>
        <strain evidence="5">Fsh4-2</strain>
    </source>
</reference>
<dbReference type="SUPFAM" id="SSF46689">
    <property type="entry name" value="Homeodomain-like"/>
    <property type="match status" value="2"/>
</dbReference>
<keyword evidence="1" id="KW-0805">Transcription regulation</keyword>
<gene>
    <name evidence="5" type="ORF">WT2_00946</name>
</gene>
<protein>
    <recommendedName>
        <fullName evidence="4">HTH rpiR-type domain-containing protein</fullName>
    </recommendedName>
</protein>
<evidence type="ECO:0000256" key="1">
    <source>
        <dbReference type="ARBA" id="ARBA00023015"/>
    </source>
</evidence>
<dbReference type="GO" id="GO:0003677">
    <property type="term" value="F:DNA binding"/>
    <property type="evidence" value="ECO:0007669"/>
    <property type="project" value="UniProtKB-KW"/>
</dbReference>
<dbReference type="PANTHER" id="PTHR30514">
    <property type="entry name" value="GLUCOKINASE"/>
    <property type="match status" value="1"/>
</dbReference>
<dbReference type="Gene3D" id="1.10.10.10">
    <property type="entry name" value="Winged helix-like DNA-binding domain superfamily/Winged helix DNA-binding domain"/>
    <property type="match status" value="2"/>
</dbReference>
<proteinExistence type="predicted"/>
<dbReference type="PANTHER" id="PTHR30514:SF1">
    <property type="entry name" value="HTH-TYPE TRANSCRIPTIONAL REGULATOR HEXR-RELATED"/>
    <property type="match status" value="1"/>
</dbReference>
<dbReference type="GO" id="GO:1901135">
    <property type="term" value="P:carbohydrate derivative metabolic process"/>
    <property type="evidence" value="ECO:0007669"/>
    <property type="project" value="InterPro"/>
</dbReference>
<dbReference type="GO" id="GO:0097367">
    <property type="term" value="F:carbohydrate derivative binding"/>
    <property type="evidence" value="ECO:0007669"/>
    <property type="project" value="InterPro"/>
</dbReference>
<feature type="domain" description="HTH rpiR-type" evidence="4">
    <location>
        <begin position="1"/>
        <end position="77"/>
    </location>
</feature>
<evidence type="ECO:0000256" key="2">
    <source>
        <dbReference type="ARBA" id="ARBA00023125"/>
    </source>
</evidence>
<accession>G0UGQ2</accession>
<dbReference type="InterPro" id="IPR047640">
    <property type="entry name" value="RpiR-like"/>
</dbReference>
<dbReference type="InterPro" id="IPR001347">
    <property type="entry name" value="SIS_dom"/>
</dbReference>
<evidence type="ECO:0000256" key="3">
    <source>
        <dbReference type="ARBA" id="ARBA00023163"/>
    </source>
</evidence>
<dbReference type="SUPFAM" id="SSF53697">
    <property type="entry name" value="SIS domain"/>
    <property type="match status" value="1"/>
</dbReference>
<dbReference type="EMBL" id="HE575158">
    <property type="protein sequence ID" value="CCC56943.1"/>
    <property type="molecule type" value="Genomic_DNA"/>
</dbReference>
<evidence type="ECO:0000259" key="4">
    <source>
        <dbReference type="PROSITE" id="PS51071"/>
    </source>
</evidence>
<evidence type="ECO:0000313" key="5">
    <source>
        <dbReference type="EMBL" id="CCC56943.1"/>
    </source>
</evidence>
<keyword evidence="2" id="KW-0238">DNA-binding</keyword>
<dbReference type="AlphaFoldDB" id="G0UGQ2"/>
<dbReference type="InterPro" id="IPR009057">
    <property type="entry name" value="Homeodomain-like_sf"/>
</dbReference>
<feature type="domain" description="HTH rpiR-type" evidence="4">
    <location>
        <begin position="259"/>
        <end position="335"/>
    </location>
</feature>
<dbReference type="CDD" id="cd05013">
    <property type="entry name" value="SIS_RpiR"/>
    <property type="match status" value="1"/>
</dbReference>
<dbReference type="PROSITE" id="PS51071">
    <property type="entry name" value="HTH_RPIR"/>
    <property type="match status" value="2"/>
</dbReference>
<dbReference type="Gene3D" id="3.40.50.10490">
    <property type="entry name" value="Glucose-6-phosphate isomerase like protein, domain 1"/>
    <property type="match status" value="1"/>
</dbReference>
<dbReference type="InterPro" id="IPR036388">
    <property type="entry name" value="WH-like_DNA-bd_sf"/>
</dbReference>
<keyword evidence="3" id="KW-0804">Transcription</keyword>
<sequence length="497" mass="57614">MGILNQFEKNKNLLSNQELSIFQQIWQSLPSVQNKTFGQVVDLLHISRQSFLRIAKKLDYKDSSEFLLALNQQTVFEDIENTAKASPTLLNKNIHQIINHLDQTQIKQFVQRVNKSDRIFILSTGKAQDNQGKILTSILTNQGKFVIQIYDFFEIDEIKSNIRNTDMFIILTRTGTSRELLNAMQSLNQTSADIVTITSMRSNPLSDWSNLMIFVNTQKIDGNIYELNAMFYVILGLIDFHLNLDDPVKPLKDKYQLTRNILADLISKNNSSLTINNRELMYNLIQKPELLFKSISDISGYLNVSTTSLFRLSQAMGFNGFKEFRSSVRLAMAEFRPQKSQYDNNSVLLNYFDKTVNDIMDTDFTLIHSLIFKYDKICLVYQDKYTEILADELIRTFFHTNKLMRKIHGSTNADYINRCEDTLFVFLIKDREYEESLIQTLSRVSNKTNDAFIFSQKEIAIAGFNVSGALFFPDVPNMVKPFADMWLIEFLFISYLY</sequence>
<dbReference type="InterPro" id="IPR046348">
    <property type="entry name" value="SIS_dom_sf"/>
</dbReference>
<dbReference type="InterPro" id="IPR035472">
    <property type="entry name" value="RpiR-like_SIS"/>
</dbReference>
<name>G0UGQ2_9LACO</name>
<dbReference type="GO" id="GO:0003700">
    <property type="term" value="F:DNA-binding transcription factor activity"/>
    <property type="evidence" value="ECO:0007669"/>
    <property type="project" value="InterPro"/>
</dbReference>